<dbReference type="InterPro" id="IPR018759">
    <property type="entry name" value="BBP2_2"/>
</dbReference>
<feature type="signal peptide" evidence="2">
    <location>
        <begin position="1"/>
        <end position="37"/>
    </location>
</feature>
<proteinExistence type="predicted"/>
<feature type="compositionally biased region" description="Polar residues" evidence="1">
    <location>
        <begin position="72"/>
        <end position="86"/>
    </location>
</feature>
<evidence type="ECO:0000313" key="4">
    <source>
        <dbReference type="Proteomes" id="UP000306441"/>
    </source>
</evidence>
<dbReference type="Pfam" id="PF10082">
    <property type="entry name" value="BBP2_2"/>
    <property type="match status" value="1"/>
</dbReference>
<accession>A0ABY2QAW9</accession>
<feature type="compositionally biased region" description="Low complexity" evidence="1">
    <location>
        <begin position="133"/>
        <end position="158"/>
    </location>
</feature>
<keyword evidence="2" id="KW-0732">Signal</keyword>
<feature type="region of interest" description="Disordered" evidence="1">
    <location>
        <begin position="58"/>
        <end position="202"/>
    </location>
</feature>
<dbReference type="EMBL" id="SSNY01000004">
    <property type="protein sequence ID" value="THF57924.1"/>
    <property type="molecule type" value="Genomic_DNA"/>
</dbReference>
<name>A0ABY2QAW9_9HYPH</name>
<feature type="chain" id="PRO_5046131780" description="Outer membrane beta-barrel protein" evidence="2">
    <location>
        <begin position="38"/>
        <end position="570"/>
    </location>
</feature>
<comment type="caution">
    <text evidence="3">The sequence shown here is derived from an EMBL/GenBank/DDBJ whole genome shotgun (WGS) entry which is preliminary data.</text>
</comment>
<organism evidence="3 4">
    <name type="scientific">Ollibium composti</name>
    <dbReference type="NCBI Taxonomy" id="2675109"/>
    <lineage>
        <taxon>Bacteria</taxon>
        <taxon>Pseudomonadati</taxon>
        <taxon>Pseudomonadota</taxon>
        <taxon>Alphaproteobacteria</taxon>
        <taxon>Hyphomicrobiales</taxon>
        <taxon>Phyllobacteriaceae</taxon>
        <taxon>Ollibium</taxon>
    </lineage>
</organism>
<evidence type="ECO:0000313" key="3">
    <source>
        <dbReference type="EMBL" id="THF57924.1"/>
    </source>
</evidence>
<dbReference type="Proteomes" id="UP000306441">
    <property type="component" value="Unassembled WGS sequence"/>
</dbReference>
<reference evidence="3 4" key="1">
    <citation type="submission" date="2019-04" db="EMBL/GenBank/DDBJ databases">
        <title>Mesorhizobium composti sp. nov., isolated from compost.</title>
        <authorList>
            <person name="Lin S.-Y."/>
            <person name="Hameed A."/>
            <person name="Hsieh Y.-T."/>
            <person name="Young C.-C."/>
        </authorList>
    </citation>
    <scope>NUCLEOTIDE SEQUENCE [LARGE SCALE GENOMIC DNA]</scope>
    <source>
        <strain evidence="3 4">CC-YTH430</strain>
    </source>
</reference>
<sequence length="570" mass="59492">MSHAQPLQGPRRGRKAARALLLAAGTAVLLCPLPLAAQQAGTNTSATDPTLLNTGAARRPAATNGVRPATANAPSQTATAMPTYQPVSPGAVPEATDPAGSDDADAIPVDDGTDTGAASLVPAVPAPPRPNGTDDQTTATTPARTRAATADPDAAPEPTNRRARSVDADDRQPLDPRTERTGSIEGGQMRPDDDPFAPVGIPFGSFVLRPSIEQGLTATTNASGGPGGSSAILSETTLRLNATSDWVSNSATIDASGTFRESLSGESLDDARGRIDGTLNLDLDHEWRATAKAGYEIAPESASSPVVIGDVASQPSRQSLDGSLAIAKDIGKLRFGLTGAAQRDTYGDADLLGGGVLSQKDRNETLYTTTLRGGYEISPALTPFAELEVGRRIYDQRVDASGYARSADRLGIRAGTELDLGEKLNGEISAGWLSENPDDNRLAAVSGASINADFKWSPERGTTIGLLGNTTIEGTTTPGETGDLLYSGQLTGERRIREDLTANASLGAAWRDYAGSSDHDLILSAEAGLTWWLNRYVGLSTKARYEKQTSSLPGRDYDEASIFAGIKVQR</sequence>
<evidence type="ECO:0008006" key="5">
    <source>
        <dbReference type="Google" id="ProtNLM"/>
    </source>
</evidence>
<protein>
    <recommendedName>
        <fullName evidence="5">Outer membrane beta-barrel protein</fullName>
    </recommendedName>
</protein>
<evidence type="ECO:0000256" key="1">
    <source>
        <dbReference type="SAM" id="MobiDB-lite"/>
    </source>
</evidence>
<keyword evidence="4" id="KW-1185">Reference proteome</keyword>
<feature type="compositionally biased region" description="Basic and acidic residues" evidence="1">
    <location>
        <begin position="164"/>
        <end position="182"/>
    </location>
</feature>
<evidence type="ECO:0000256" key="2">
    <source>
        <dbReference type="SAM" id="SignalP"/>
    </source>
</evidence>
<gene>
    <name evidence="3" type="ORF">E6C48_09275</name>
</gene>